<dbReference type="EMBL" id="SRLO01000148">
    <property type="protein sequence ID" value="TNN71576.1"/>
    <property type="molecule type" value="Genomic_DNA"/>
</dbReference>
<protein>
    <submittedName>
        <fullName evidence="1">Uncharacterized protein</fullName>
    </submittedName>
</protein>
<keyword evidence="2" id="KW-1185">Reference proteome</keyword>
<dbReference type="Proteomes" id="UP000314294">
    <property type="component" value="Unassembled WGS sequence"/>
</dbReference>
<dbReference type="AlphaFoldDB" id="A0A4Z2I0K9"/>
<sequence length="174" mass="19188">MKTCCQDLNLCPCLPDRCSGVPFVLLTVQTHTAAVRQTEALQRTLMKLTRLTVDVVQGIHQTVVLKFGVLQMGSEMCLAMDPVLRTRPMSHTAADAFYPPPRRDQPQSLQVAMISGPQRRCHAILIRRVEVLPSRLLQQVQWRSASPVSRDATVHSSGVTVLPVAGGDLNKNNP</sequence>
<comment type="caution">
    <text evidence="1">The sequence shown here is derived from an EMBL/GenBank/DDBJ whole genome shotgun (WGS) entry which is preliminary data.</text>
</comment>
<evidence type="ECO:0000313" key="2">
    <source>
        <dbReference type="Proteomes" id="UP000314294"/>
    </source>
</evidence>
<evidence type="ECO:0000313" key="1">
    <source>
        <dbReference type="EMBL" id="TNN71576.1"/>
    </source>
</evidence>
<reference evidence="1 2" key="1">
    <citation type="submission" date="2019-03" db="EMBL/GenBank/DDBJ databases">
        <title>First draft genome of Liparis tanakae, snailfish: a comprehensive survey of snailfish specific genes.</title>
        <authorList>
            <person name="Kim W."/>
            <person name="Song I."/>
            <person name="Jeong J.-H."/>
            <person name="Kim D."/>
            <person name="Kim S."/>
            <person name="Ryu S."/>
            <person name="Song J.Y."/>
            <person name="Lee S.K."/>
        </authorList>
    </citation>
    <scope>NUCLEOTIDE SEQUENCE [LARGE SCALE GENOMIC DNA]</scope>
    <source>
        <tissue evidence="1">Muscle</tissue>
    </source>
</reference>
<organism evidence="1 2">
    <name type="scientific">Liparis tanakae</name>
    <name type="common">Tanaka's snailfish</name>
    <dbReference type="NCBI Taxonomy" id="230148"/>
    <lineage>
        <taxon>Eukaryota</taxon>
        <taxon>Metazoa</taxon>
        <taxon>Chordata</taxon>
        <taxon>Craniata</taxon>
        <taxon>Vertebrata</taxon>
        <taxon>Euteleostomi</taxon>
        <taxon>Actinopterygii</taxon>
        <taxon>Neopterygii</taxon>
        <taxon>Teleostei</taxon>
        <taxon>Neoteleostei</taxon>
        <taxon>Acanthomorphata</taxon>
        <taxon>Eupercaria</taxon>
        <taxon>Perciformes</taxon>
        <taxon>Cottioidei</taxon>
        <taxon>Cottales</taxon>
        <taxon>Liparidae</taxon>
        <taxon>Liparis</taxon>
    </lineage>
</organism>
<proteinExistence type="predicted"/>
<name>A0A4Z2I0K9_9TELE</name>
<accession>A0A4Z2I0K9</accession>
<gene>
    <name evidence="1" type="ORF">EYF80_018262</name>
</gene>